<comment type="caution">
    <text evidence="7">The sequence shown here is derived from an EMBL/GenBank/DDBJ whole genome shotgun (WGS) entry which is preliminary data.</text>
</comment>
<accession>A0A1Y1RTX8</accession>
<sequence>MGYQNSIFKQILQSIPRYEFEKSVRKHNGDFASKGFTCWEQFVSMIFAQLSGQTGLRGIETTMESMRQSLYHLGVKQVKRSTLSYANNNRSSMIYENVFSGLLEKILSMERRHKHKFKNPLYSIDATTIDLCLSLFPWADFRKRKGGIKLNMKLDHKGYIPTFISMTTAKIHELKSLKEMQFNPGDVITFDRGYTDFKLFATYCSKGIYFVTRQKKNADYAVVERKDVSSYKNISSDQTIIMEGYYTRKKCPLKLRRIRSKDPETGKYIVILTNNFVWSPTTISAIYKDRWQIEIFLKPNLSDFHV</sequence>
<evidence type="ECO:0008006" key="9">
    <source>
        <dbReference type="Google" id="ProtNLM"/>
    </source>
</evidence>
<evidence type="ECO:0000256" key="3">
    <source>
        <dbReference type="ARBA" id="ARBA00023125"/>
    </source>
</evidence>
<dbReference type="EMBL" id="MWQY01000043">
    <property type="protein sequence ID" value="ORC29002.1"/>
    <property type="molecule type" value="Genomic_DNA"/>
</dbReference>
<evidence type="ECO:0000256" key="4">
    <source>
        <dbReference type="ARBA" id="ARBA00023172"/>
    </source>
</evidence>
<organism evidence="7 8">
    <name type="scientific">Marispirochaeta aestuarii</name>
    <dbReference type="NCBI Taxonomy" id="1963862"/>
    <lineage>
        <taxon>Bacteria</taxon>
        <taxon>Pseudomonadati</taxon>
        <taxon>Spirochaetota</taxon>
        <taxon>Spirochaetia</taxon>
        <taxon>Spirochaetales</taxon>
        <taxon>Spirochaetaceae</taxon>
        <taxon>Marispirochaeta</taxon>
    </lineage>
</organism>
<dbReference type="PANTHER" id="PTHR33258">
    <property type="entry name" value="TRANSPOSASE INSL FOR INSERTION SEQUENCE ELEMENT IS186A-RELATED"/>
    <property type="match status" value="1"/>
</dbReference>
<dbReference type="RefSeq" id="WP_083053090.1">
    <property type="nucleotide sequence ID" value="NZ_MWQY01000043.1"/>
</dbReference>
<evidence type="ECO:0000259" key="5">
    <source>
        <dbReference type="Pfam" id="PF01609"/>
    </source>
</evidence>
<evidence type="ECO:0000313" key="7">
    <source>
        <dbReference type="EMBL" id="ORC29002.1"/>
    </source>
</evidence>
<dbReference type="InterPro" id="IPR012337">
    <property type="entry name" value="RNaseH-like_sf"/>
</dbReference>
<dbReference type="InterPro" id="IPR025399">
    <property type="entry name" value="DUF4372"/>
</dbReference>
<dbReference type="Proteomes" id="UP000192343">
    <property type="component" value="Unassembled WGS sequence"/>
</dbReference>
<dbReference type="PANTHER" id="PTHR33258:SF1">
    <property type="entry name" value="TRANSPOSASE INSL FOR INSERTION SEQUENCE ELEMENT IS186A-RELATED"/>
    <property type="match status" value="1"/>
</dbReference>
<dbReference type="NCBIfam" id="NF033592">
    <property type="entry name" value="transpos_IS4_1"/>
    <property type="match status" value="1"/>
</dbReference>
<feature type="domain" description="Transposase IS4-like" evidence="5">
    <location>
        <begin position="120"/>
        <end position="298"/>
    </location>
</feature>
<dbReference type="InterPro" id="IPR002559">
    <property type="entry name" value="Transposase_11"/>
</dbReference>
<keyword evidence="2" id="KW-0815">Transposition</keyword>
<dbReference type="GO" id="GO:0004803">
    <property type="term" value="F:transposase activity"/>
    <property type="evidence" value="ECO:0007669"/>
    <property type="project" value="InterPro"/>
</dbReference>
<dbReference type="AlphaFoldDB" id="A0A1Y1RTX8"/>
<feature type="domain" description="DUF4372" evidence="6">
    <location>
        <begin position="4"/>
        <end position="76"/>
    </location>
</feature>
<evidence type="ECO:0000313" key="8">
    <source>
        <dbReference type="Proteomes" id="UP000192343"/>
    </source>
</evidence>
<protein>
    <recommendedName>
        <fullName evidence="9">IS4 family transposase</fullName>
    </recommendedName>
</protein>
<dbReference type="GO" id="GO:0006313">
    <property type="term" value="P:DNA transposition"/>
    <property type="evidence" value="ECO:0007669"/>
    <property type="project" value="InterPro"/>
</dbReference>
<dbReference type="OrthoDB" id="368860at2"/>
<evidence type="ECO:0000259" key="6">
    <source>
        <dbReference type="Pfam" id="PF14294"/>
    </source>
</evidence>
<keyword evidence="3" id="KW-0238">DNA-binding</keyword>
<dbReference type="Pfam" id="PF14294">
    <property type="entry name" value="DUF4372"/>
    <property type="match status" value="1"/>
</dbReference>
<proteinExistence type="inferred from homology"/>
<gene>
    <name evidence="7" type="ORF">B4O97_18945</name>
</gene>
<dbReference type="Pfam" id="PF01609">
    <property type="entry name" value="DDE_Tnp_1"/>
    <property type="match status" value="1"/>
</dbReference>
<name>A0A1Y1RTX8_9SPIO</name>
<reference evidence="7 8" key="1">
    <citation type="submission" date="2017-03" db="EMBL/GenBank/DDBJ databases">
        <title>Draft Genome sequence of Marispirochaeta sp. strain JC444.</title>
        <authorList>
            <person name="Shivani Y."/>
            <person name="Subhash Y."/>
            <person name="Sasikala C."/>
            <person name="Ramana C."/>
        </authorList>
    </citation>
    <scope>NUCLEOTIDE SEQUENCE [LARGE SCALE GENOMIC DNA]</scope>
    <source>
        <strain evidence="7 8">JC444</strain>
    </source>
</reference>
<comment type="similarity">
    <text evidence="1">Belongs to the transposase 11 family.</text>
</comment>
<evidence type="ECO:0000256" key="1">
    <source>
        <dbReference type="ARBA" id="ARBA00010075"/>
    </source>
</evidence>
<keyword evidence="4" id="KW-0233">DNA recombination</keyword>
<evidence type="ECO:0000256" key="2">
    <source>
        <dbReference type="ARBA" id="ARBA00022578"/>
    </source>
</evidence>
<keyword evidence="8" id="KW-1185">Reference proteome</keyword>
<dbReference type="InterPro" id="IPR047952">
    <property type="entry name" value="Transpos_IS4"/>
</dbReference>
<dbReference type="GO" id="GO:0003677">
    <property type="term" value="F:DNA binding"/>
    <property type="evidence" value="ECO:0007669"/>
    <property type="project" value="UniProtKB-KW"/>
</dbReference>
<dbReference type="SUPFAM" id="SSF53098">
    <property type="entry name" value="Ribonuclease H-like"/>
    <property type="match status" value="1"/>
</dbReference>